<keyword evidence="2" id="KW-0121">Carboxypeptidase</keyword>
<keyword evidence="8" id="KW-1185">Reference proteome</keyword>
<evidence type="ECO:0000256" key="5">
    <source>
        <dbReference type="ARBA" id="ARBA00023180"/>
    </source>
</evidence>
<evidence type="ECO:0000256" key="4">
    <source>
        <dbReference type="ARBA" id="ARBA00022801"/>
    </source>
</evidence>
<accession>A0A428UFP4</accession>
<evidence type="ECO:0000256" key="2">
    <source>
        <dbReference type="ARBA" id="ARBA00022645"/>
    </source>
</evidence>
<dbReference type="Proteomes" id="UP000287144">
    <property type="component" value="Unassembled WGS sequence"/>
</dbReference>
<comment type="similarity">
    <text evidence="1">Belongs to the peptidase S10 family.</text>
</comment>
<evidence type="ECO:0000313" key="8">
    <source>
        <dbReference type="Proteomes" id="UP000287144"/>
    </source>
</evidence>
<organism evidence="7 8">
    <name type="scientific">Fusarium oligoseptatum</name>
    <dbReference type="NCBI Taxonomy" id="2604345"/>
    <lineage>
        <taxon>Eukaryota</taxon>
        <taxon>Fungi</taxon>
        <taxon>Dikarya</taxon>
        <taxon>Ascomycota</taxon>
        <taxon>Pezizomycotina</taxon>
        <taxon>Sordariomycetes</taxon>
        <taxon>Hypocreomycetidae</taxon>
        <taxon>Hypocreales</taxon>
        <taxon>Nectriaceae</taxon>
        <taxon>Fusarium</taxon>
        <taxon>Fusarium solani species complex</taxon>
    </lineage>
</organism>
<dbReference type="STRING" id="1325735.A0A428UFP4"/>
<keyword evidence="3" id="KW-0645">Protease</keyword>
<dbReference type="PANTHER" id="PTHR11802">
    <property type="entry name" value="SERINE PROTEASE FAMILY S10 SERINE CARBOXYPEPTIDASE"/>
    <property type="match status" value="1"/>
</dbReference>
<dbReference type="InterPro" id="IPR029058">
    <property type="entry name" value="AB_hydrolase_fold"/>
</dbReference>
<keyword evidence="4" id="KW-0378">Hydrolase</keyword>
<dbReference type="Pfam" id="PF00450">
    <property type="entry name" value="Peptidase_S10"/>
    <property type="match status" value="1"/>
</dbReference>
<gene>
    <name evidence="7" type="ORF">CEP52_002093</name>
</gene>
<evidence type="ECO:0000256" key="1">
    <source>
        <dbReference type="ARBA" id="ARBA00009431"/>
    </source>
</evidence>
<dbReference type="GO" id="GO:0006508">
    <property type="term" value="P:proteolysis"/>
    <property type="evidence" value="ECO:0007669"/>
    <property type="project" value="UniProtKB-KW"/>
</dbReference>
<proteinExistence type="inferred from homology"/>
<name>A0A428UFP4_9HYPO</name>
<dbReference type="PRINTS" id="PR00724">
    <property type="entry name" value="CRBOXYPTASEC"/>
</dbReference>
<evidence type="ECO:0000256" key="6">
    <source>
        <dbReference type="SAM" id="SignalP"/>
    </source>
</evidence>
<dbReference type="GO" id="GO:0000324">
    <property type="term" value="C:fungal-type vacuole"/>
    <property type="evidence" value="ECO:0007669"/>
    <property type="project" value="TreeGrafter"/>
</dbReference>
<evidence type="ECO:0008006" key="9">
    <source>
        <dbReference type="Google" id="ProtNLM"/>
    </source>
</evidence>
<reference evidence="7 8" key="1">
    <citation type="submission" date="2017-06" db="EMBL/GenBank/DDBJ databases">
        <title>Comparative genomic analysis of Ambrosia Fusariam Clade fungi.</title>
        <authorList>
            <person name="Stajich J.E."/>
            <person name="Carrillo J."/>
            <person name="Kijimoto T."/>
            <person name="Eskalen A."/>
            <person name="O'Donnell K."/>
            <person name="Kasson M."/>
        </authorList>
    </citation>
    <scope>NUCLEOTIDE SEQUENCE [LARGE SCALE GENOMIC DNA]</scope>
    <source>
        <strain evidence="7 8">NRRL62579</strain>
    </source>
</reference>
<feature type="chain" id="PRO_5019392050" description="Serine carboxypeptidase" evidence="6">
    <location>
        <begin position="20"/>
        <end position="499"/>
    </location>
</feature>
<keyword evidence="5" id="KW-0325">Glycoprotein</keyword>
<dbReference type="EMBL" id="NKCK01000011">
    <property type="protein sequence ID" value="RSM13109.1"/>
    <property type="molecule type" value="Genomic_DNA"/>
</dbReference>
<feature type="signal peptide" evidence="6">
    <location>
        <begin position="1"/>
        <end position="19"/>
    </location>
</feature>
<dbReference type="GO" id="GO:0004185">
    <property type="term" value="F:serine-type carboxypeptidase activity"/>
    <property type="evidence" value="ECO:0007669"/>
    <property type="project" value="InterPro"/>
</dbReference>
<dbReference type="SUPFAM" id="SSF53474">
    <property type="entry name" value="alpha/beta-Hydrolases"/>
    <property type="match status" value="1"/>
</dbReference>
<dbReference type="InterPro" id="IPR001563">
    <property type="entry name" value="Peptidase_S10"/>
</dbReference>
<sequence length="499" mass="56913">MWLSSYLFATIIWLITVNAQKYDPGDKYAKPFQPLAHITDRHNTCGQKGLASDYSGYIAIATQREPKAKIPLQGETPINESANMFFWFFEARHRPQEAPVVLYLNGGPGISSVYRVFDGSGPCLIDWKGTITPNPHSLNEYANVLYVDQPVGAGFSYGNANFTDSLMAADYLESEFGIWTSDWGVTAGLALAQKILKKNIGLNWSNETVDGELPIKLTMMGMESPKIDPPSQLAHMYMYMMKNPWLRVQWLENGEKELAKYMEKLEPKLFKCGARKKYNCKKELRAYRRALRSLTTPDDLRTEFDLWDLRDARHNSDRSRNIGMKRTPAAKWLNDPNNQAHLGVTGGKLARGPIEFEPWNIDVLKPFSETQEIIRSWRLNLRLVAHARIRMMIVGDLITNPVGLKWLSQNITVGANHTFEAQPLVWDSLSFNSERDSRQLTVGEFKTTQTFTFVNVKGAGHVIAEHKPNTLVKLFWALVRNKTLDTPVIPWRKDKELFQ</sequence>
<evidence type="ECO:0000256" key="3">
    <source>
        <dbReference type="ARBA" id="ARBA00022670"/>
    </source>
</evidence>
<comment type="caution">
    <text evidence="7">The sequence shown here is derived from an EMBL/GenBank/DDBJ whole genome shotgun (WGS) entry which is preliminary data.</text>
</comment>
<dbReference type="AlphaFoldDB" id="A0A428UFP4"/>
<protein>
    <recommendedName>
        <fullName evidence="9">Serine carboxypeptidase</fullName>
    </recommendedName>
</protein>
<dbReference type="PANTHER" id="PTHR11802:SF64">
    <property type="entry name" value="CARBOXYPEPTIDASE"/>
    <property type="match status" value="1"/>
</dbReference>
<evidence type="ECO:0000313" key="7">
    <source>
        <dbReference type="EMBL" id="RSM13109.1"/>
    </source>
</evidence>
<dbReference type="Gene3D" id="3.40.50.1820">
    <property type="entry name" value="alpha/beta hydrolase"/>
    <property type="match status" value="1"/>
</dbReference>
<keyword evidence="6" id="KW-0732">Signal</keyword>